<dbReference type="KEGG" id="fpv:IA03_04990"/>
<dbReference type="Proteomes" id="UP000596329">
    <property type="component" value="Chromosome"/>
</dbReference>
<dbReference type="OMA" id="EWVRQHC"/>
<protein>
    <submittedName>
        <fullName evidence="1">Type I restriction enzyme HsdR N-terminal domain-containing protein</fullName>
    </submittedName>
</protein>
<dbReference type="Pfam" id="PF13588">
    <property type="entry name" value="HSDR_N_2"/>
    <property type="match status" value="1"/>
</dbReference>
<dbReference type="KEGG" id="fpc:FPSM_01453"/>
<dbReference type="KEGG" id="fpq:IB65_04895"/>
<evidence type="ECO:0000313" key="2">
    <source>
        <dbReference type="Proteomes" id="UP000596329"/>
    </source>
</evidence>
<dbReference type="KEGG" id="fpk:IA06_04935"/>
<gene>
    <name evidence="1" type="ORF">H0H26_08795</name>
</gene>
<dbReference type="KEGG" id="fpw:IA04_04900"/>
<sequence length="148" mass="17808">MQKLNFPTYTFRFKNSENKVSIFDEIRKKFIVLTPEEWVRQNVICFLLEEKKYPKSYINVEKIIKINGLTKRYDIVVFEPNGKIFLLIECKAPEVPISQNTFDQIARYNIVLEAKYLMVTNGLNHYFCKMDFENQKYLFLKELPEFIK</sequence>
<dbReference type="GeneID" id="66552452"/>
<dbReference type="InterPro" id="IPR029464">
    <property type="entry name" value="HSDR_N"/>
</dbReference>
<organism evidence="1 2">
    <name type="scientific">Flavobacterium psychrophilum</name>
    <dbReference type="NCBI Taxonomy" id="96345"/>
    <lineage>
        <taxon>Bacteria</taxon>
        <taxon>Pseudomonadati</taxon>
        <taxon>Bacteroidota</taxon>
        <taxon>Flavobacteriia</taxon>
        <taxon>Flavobacteriales</taxon>
        <taxon>Flavobacteriaceae</taxon>
        <taxon>Flavobacterium</taxon>
    </lineage>
</organism>
<proteinExistence type="predicted"/>
<dbReference type="AlphaFoldDB" id="A0A076NWE7"/>
<dbReference type="EMBL" id="CP059075">
    <property type="protein sequence ID" value="QRE03007.1"/>
    <property type="molecule type" value="Genomic_DNA"/>
</dbReference>
<dbReference type="RefSeq" id="WP_011963199.1">
    <property type="nucleotide sequence ID" value="NZ_BCNG01000038.1"/>
</dbReference>
<evidence type="ECO:0000313" key="1">
    <source>
        <dbReference type="EMBL" id="QRE03007.1"/>
    </source>
</evidence>
<name>A0A076NWE7_FLAPS</name>
<reference evidence="1 2" key="1">
    <citation type="submission" date="2020-07" db="EMBL/GenBank/DDBJ databases">
        <title>Genomic characterization of Flavobacterium psychrophilum strains.</title>
        <authorList>
            <person name="Castillo D."/>
            <person name="Jorgensen J."/>
            <person name="Middelboe M."/>
        </authorList>
    </citation>
    <scope>NUCLEOTIDE SEQUENCE [LARGE SCALE GENOMIC DNA]</scope>
    <source>
        <strain evidence="1 2">FPS-R7</strain>
    </source>
</reference>
<accession>A0A076NWE7</accession>